<dbReference type="Proteomes" id="UP000019591">
    <property type="component" value="Chromosome"/>
</dbReference>
<gene>
    <name evidence="1" type="ORF">EAL2_c00770</name>
</gene>
<organism evidence="1 2">
    <name type="scientific">Peptoclostridium acidaminophilum DSM 3953</name>
    <dbReference type="NCBI Taxonomy" id="1286171"/>
    <lineage>
        <taxon>Bacteria</taxon>
        <taxon>Bacillati</taxon>
        <taxon>Bacillota</taxon>
        <taxon>Clostridia</taxon>
        <taxon>Peptostreptococcales</taxon>
        <taxon>Peptoclostridiaceae</taxon>
        <taxon>Peptoclostridium</taxon>
    </lineage>
</organism>
<accession>W8T101</accession>
<dbReference type="HOGENOM" id="CLU_3043482_0_0_9"/>
<keyword evidence="2" id="KW-1185">Reference proteome</keyword>
<evidence type="ECO:0000313" key="1">
    <source>
        <dbReference type="EMBL" id="AHM55414.1"/>
    </source>
</evidence>
<dbReference type="KEGG" id="eac:EAL2_c00770"/>
<sequence>MENSKKHSNENAYDVYSPAVDYSSLENESSNTSEFRHEVSQNNCNYFGCGSFEF</sequence>
<reference evidence="1 2" key="1">
    <citation type="journal article" date="2014" name="Genome Announc.">
        <title>Complete Genome Sequence of Amino Acid-Utilizing Eubacterium acidaminophilum al-2 (DSM 3953).</title>
        <authorList>
            <person name="Poehlein A."/>
            <person name="Andreesen J.R."/>
            <person name="Daniel R."/>
        </authorList>
    </citation>
    <scope>NUCLEOTIDE SEQUENCE [LARGE SCALE GENOMIC DNA]</scope>
    <source>
        <strain evidence="1 2">DSM 3953</strain>
    </source>
</reference>
<dbReference type="PATRIC" id="fig|1286171.3.peg.47"/>
<dbReference type="EMBL" id="CP007452">
    <property type="protein sequence ID" value="AHM55414.1"/>
    <property type="molecule type" value="Genomic_DNA"/>
</dbReference>
<protein>
    <submittedName>
        <fullName evidence="1">Uncharacterized protein</fullName>
    </submittedName>
</protein>
<name>W8T101_PEPAC</name>
<proteinExistence type="predicted"/>
<evidence type="ECO:0000313" key="2">
    <source>
        <dbReference type="Proteomes" id="UP000019591"/>
    </source>
</evidence>
<dbReference type="AlphaFoldDB" id="W8T101"/>
<dbReference type="RefSeq" id="WP_158408864.1">
    <property type="nucleotide sequence ID" value="NZ_CP007452.1"/>
</dbReference>